<dbReference type="InterPro" id="IPR036736">
    <property type="entry name" value="ACP-like_sf"/>
</dbReference>
<dbReference type="InterPro" id="IPR025110">
    <property type="entry name" value="AMP-bd_C"/>
</dbReference>
<dbReference type="SUPFAM" id="SSF47336">
    <property type="entry name" value="ACP-like"/>
    <property type="match status" value="1"/>
</dbReference>
<feature type="transmembrane region" description="Helical" evidence="6">
    <location>
        <begin position="835"/>
        <end position="857"/>
    </location>
</feature>
<dbReference type="SUPFAM" id="SSF56801">
    <property type="entry name" value="Acetyl-CoA synthetase-like"/>
    <property type="match status" value="1"/>
</dbReference>
<evidence type="ECO:0000256" key="5">
    <source>
        <dbReference type="SAM" id="MobiDB-lite"/>
    </source>
</evidence>
<dbReference type="RefSeq" id="WP_185066044.1">
    <property type="nucleotide sequence ID" value="NZ_BAABJP010000022.1"/>
</dbReference>
<dbReference type="NCBIfam" id="TIGR02353">
    <property type="entry name" value="NRPS_term_dom"/>
    <property type="match status" value="1"/>
</dbReference>
<keyword evidence="3" id="KW-0808">Transferase</keyword>
<evidence type="ECO:0000256" key="6">
    <source>
        <dbReference type="SAM" id="Phobius"/>
    </source>
</evidence>
<name>A0ABP9QGG4_9PSEU</name>
<dbReference type="InterPro" id="IPR045851">
    <property type="entry name" value="AMP-bd_C_sf"/>
</dbReference>
<dbReference type="InterPro" id="IPR009081">
    <property type="entry name" value="PP-bd_ACP"/>
</dbReference>
<evidence type="ECO:0000256" key="4">
    <source>
        <dbReference type="ARBA" id="ARBA00022737"/>
    </source>
</evidence>
<dbReference type="PROSITE" id="PS00101">
    <property type="entry name" value="HEXAPEP_TRANSFERASES"/>
    <property type="match status" value="1"/>
</dbReference>
<keyword evidence="6" id="KW-0812">Transmembrane</keyword>
<organism evidence="8 9">
    <name type="scientific">Pseudonocardia eucalypti</name>
    <dbReference type="NCBI Taxonomy" id="648755"/>
    <lineage>
        <taxon>Bacteria</taxon>
        <taxon>Bacillati</taxon>
        <taxon>Actinomycetota</taxon>
        <taxon>Actinomycetes</taxon>
        <taxon>Pseudonocardiales</taxon>
        <taxon>Pseudonocardiaceae</taxon>
        <taxon>Pseudonocardia</taxon>
    </lineage>
</organism>
<dbReference type="InterPro" id="IPR018357">
    <property type="entry name" value="Hexapep_transf_CS"/>
</dbReference>
<dbReference type="PROSITE" id="PS00455">
    <property type="entry name" value="AMP_BINDING"/>
    <property type="match status" value="1"/>
</dbReference>
<dbReference type="Pfam" id="PF13193">
    <property type="entry name" value="AMP-binding_C"/>
    <property type="match status" value="1"/>
</dbReference>
<feature type="transmembrane region" description="Helical" evidence="6">
    <location>
        <begin position="589"/>
        <end position="614"/>
    </location>
</feature>
<sequence>MSFYDGGAPPRAGTLVEVFAATARRYPDAPAIDAGRRPYRYRDCLHRVERMAERLRAAGVCAGDRVGVRMPSGEAELYLAILAVLWCGAAYVPVDADDPDERARTVWREADVVGVITADTRYTPRRSAVNRPSTAGPPSPDHDAWVIFTSGSTGLPKGVAISHRSAAAFVAAEAELFQTARPLGPGDRVLAGLSVAFDASCEEMWLAWGSGACLVPAPRSLVRAGVELGPWLLERGITVVSTVPTLAALWPVDALRRVRLLILGGEACPAELARRLAAPDREVWNTYGPTEATVVACAAPLDGGEPVRIGLPLRGWQLAVLDEHGAPVPAGSVGELVIGGVGLGRYLDPAKDRERYAPVPALGWSRGYRSGDLVRADPEGLVFLGRADDQVKLGGRRIELGEIDAALLALPEVAAAAAAVRRTEAGGDLLVGYLVPKPGRSLDLGEARARLAEALPAAMVPRLVTLDALPTRTSGKADRDALPWPVRGVAGAPQDEELAADGGTLGWLGGLWRDLLAVPVAADSDFFELGGTSLATARLVAAVRERFPEASVADVYQHPVLRRLSARLDELGGEVAAQRRVHLTPRRAGTFQLAVTVALVTLGGLRWVLGLAALGNLCALFPGLSGALTPPVPWLWLIAGWALLVSPPGRVLLVVAGVRLVRRGVRPGCYPRGGWVHLRLWAASRLAGSLGIGSVAGTPLAAWYARLLGCRVGRHVDLRSDAPVTGLAELGDGCVVEPEADLAGWWLDGDLLHVGEVRVGAGARVGGRVTLMPGAVVGPEAEVEPGSCVYGMVPAGERWGGVPARRLGPAGEGWPEPVGEGRPERVGARARGWTLARVLTLPLLGLLPLLAGVPWVLLLYRAETARPGLAVTAALAAAGGPLVTLGYAVLVLAVVRLAGLAVHPGDHPVASLAGWAAWLVDRLVATARVALFPVYASLLTPVWFRLLGARVGRRVEISTATGLPGAMRIEDGAFLADDTLIAPYELRGGWLRTGRVRVGERAFVGNSGIVGPDREVPDGALVAVLSEAPESAEPDTSWVGRPAFELPRVVDPVDPARSFHPPARLVLARASVETLRVIPLICGTLLAWLVAKALIRLQAAFGWTLAALAAGPVLLLAGTTALALTTAAKWLLVGRFRVGEHPLWSPFVWRNELFDVFYEQLAMPWLGNTLVGTPLFNGWLRTLGARIGSGVWCESHWLPETDLVRLADGATVNRGCVLQTHLFHDRLMRIDTVELGPGATLGPRSITLPGVTLGAGVTIGGGSLVMRGESVPARGRWLGNPIAAWPDGLAPYPHTAAGRARHLAVRTPRRASTALPAAAALLVALATAGLAVPSLFGDPPDEHAQATQPASSAPAAPTPTPRPAKHTRTPPHEPAKTARRHPTQHGLRRTGAS</sequence>
<feature type="transmembrane region" description="Helical" evidence="6">
    <location>
        <begin position="634"/>
        <end position="656"/>
    </location>
</feature>
<dbReference type="Gene3D" id="3.40.50.12780">
    <property type="entry name" value="N-terminal domain of ligase-like"/>
    <property type="match status" value="1"/>
</dbReference>
<dbReference type="InterPro" id="IPR012728">
    <property type="entry name" value="Pls/PosA_C"/>
</dbReference>
<feature type="domain" description="Carrier" evidence="7">
    <location>
        <begin position="499"/>
        <end position="572"/>
    </location>
</feature>
<dbReference type="InterPro" id="IPR042099">
    <property type="entry name" value="ANL_N_sf"/>
</dbReference>
<protein>
    <submittedName>
        <fullName evidence="8">Non-ribosomal peptide synthetase</fullName>
    </submittedName>
</protein>
<feature type="transmembrane region" description="Helical" evidence="6">
    <location>
        <begin position="1314"/>
        <end position="1336"/>
    </location>
</feature>
<evidence type="ECO:0000313" key="8">
    <source>
        <dbReference type="EMBL" id="GAA5161112.1"/>
    </source>
</evidence>
<evidence type="ECO:0000256" key="1">
    <source>
        <dbReference type="ARBA" id="ARBA00022450"/>
    </source>
</evidence>
<dbReference type="InterPro" id="IPR020845">
    <property type="entry name" value="AMP-binding_CS"/>
</dbReference>
<gene>
    <name evidence="8" type="ORF">GCM10023321_44820</name>
</gene>
<dbReference type="InterPro" id="IPR011004">
    <property type="entry name" value="Trimer_LpxA-like_sf"/>
</dbReference>
<dbReference type="Pfam" id="PF00501">
    <property type="entry name" value="AMP-binding"/>
    <property type="match status" value="1"/>
</dbReference>
<evidence type="ECO:0000256" key="3">
    <source>
        <dbReference type="ARBA" id="ARBA00022679"/>
    </source>
</evidence>
<proteinExistence type="predicted"/>
<dbReference type="Gene3D" id="1.10.1200.10">
    <property type="entry name" value="ACP-like"/>
    <property type="match status" value="1"/>
</dbReference>
<feature type="compositionally biased region" description="Basic residues" evidence="5">
    <location>
        <begin position="1377"/>
        <end position="1393"/>
    </location>
</feature>
<keyword evidence="1" id="KW-0596">Phosphopantetheine</keyword>
<dbReference type="InterPro" id="IPR010071">
    <property type="entry name" value="AA_adenyl_dom"/>
</dbReference>
<dbReference type="EMBL" id="BAABJP010000022">
    <property type="protein sequence ID" value="GAA5161112.1"/>
    <property type="molecule type" value="Genomic_DNA"/>
</dbReference>
<keyword evidence="9" id="KW-1185">Reference proteome</keyword>
<dbReference type="Proteomes" id="UP001428817">
    <property type="component" value="Unassembled WGS sequence"/>
</dbReference>
<feature type="region of interest" description="Disordered" evidence="5">
    <location>
        <begin position="1336"/>
        <end position="1393"/>
    </location>
</feature>
<feature type="transmembrane region" description="Helical" evidence="6">
    <location>
        <begin position="869"/>
        <end position="895"/>
    </location>
</feature>
<feature type="compositionally biased region" description="Low complexity" evidence="5">
    <location>
        <begin position="1345"/>
        <end position="1355"/>
    </location>
</feature>
<reference evidence="9" key="1">
    <citation type="journal article" date="2019" name="Int. J. Syst. Evol. Microbiol.">
        <title>The Global Catalogue of Microorganisms (GCM) 10K type strain sequencing project: providing services to taxonomists for standard genome sequencing and annotation.</title>
        <authorList>
            <consortium name="The Broad Institute Genomics Platform"/>
            <consortium name="The Broad Institute Genome Sequencing Center for Infectious Disease"/>
            <person name="Wu L."/>
            <person name="Ma J."/>
        </authorList>
    </citation>
    <scope>NUCLEOTIDE SEQUENCE [LARGE SCALE GENOMIC DNA]</scope>
    <source>
        <strain evidence="9">JCM 18303</strain>
    </source>
</reference>
<dbReference type="PANTHER" id="PTHR45527">
    <property type="entry name" value="NONRIBOSOMAL PEPTIDE SYNTHETASE"/>
    <property type="match status" value="1"/>
</dbReference>
<accession>A0ABP9QGG4</accession>
<dbReference type="PROSITE" id="PS50075">
    <property type="entry name" value="CARRIER"/>
    <property type="match status" value="1"/>
</dbReference>
<dbReference type="SMART" id="SM00823">
    <property type="entry name" value="PKS_PP"/>
    <property type="match status" value="1"/>
</dbReference>
<dbReference type="CDD" id="cd05930">
    <property type="entry name" value="A_NRPS"/>
    <property type="match status" value="1"/>
</dbReference>
<keyword evidence="2" id="KW-0597">Phosphoprotein</keyword>
<dbReference type="NCBIfam" id="TIGR01733">
    <property type="entry name" value="AA-adenyl-dom"/>
    <property type="match status" value="1"/>
</dbReference>
<evidence type="ECO:0000256" key="2">
    <source>
        <dbReference type="ARBA" id="ARBA00022553"/>
    </source>
</evidence>
<comment type="caution">
    <text evidence="8">The sequence shown here is derived from an EMBL/GenBank/DDBJ whole genome shotgun (WGS) entry which is preliminary data.</text>
</comment>
<keyword evidence="4" id="KW-0677">Repeat</keyword>
<dbReference type="InterPro" id="IPR020806">
    <property type="entry name" value="PKS_PP-bd"/>
</dbReference>
<evidence type="ECO:0000259" key="7">
    <source>
        <dbReference type="PROSITE" id="PS50075"/>
    </source>
</evidence>
<dbReference type="Pfam" id="PF00550">
    <property type="entry name" value="PP-binding"/>
    <property type="match status" value="1"/>
</dbReference>
<keyword evidence="6" id="KW-1133">Transmembrane helix</keyword>
<dbReference type="SUPFAM" id="SSF51161">
    <property type="entry name" value="Trimeric LpxA-like enzymes"/>
    <property type="match status" value="3"/>
</dbReference>
<dbReference type="InterPro" id="IPR000873">
    <property type="entry name" value="AMP-dep_synth/lig_dom"/>
</dbReference>
<feature type="transmembrane region" description="Helical" evidence="6">
    <location>
        <begin position="1077"/>
        <end position="1095"/>
    </location>
</feature>
<dbReference type="Gene3D" id="2.160.10.10">
    <property type="entry name" value="Hexapeptide repeat proteins"/>
    <property type="match status" value="3"/>
</dbReference>
<dbReference type="Gene3D" id="3.30.300.30">
    <property type="match status" value="1"/>
</dbReference>
<keyword evidence="6" id="KW-0472">Membrane</keyword>
<evidence type="ECO:0000313" key="9">
    <source>
        <dbReference type="Proteomes" id="UP001428817"/>
    </source>
</evidence>
<dbReference type="PANTHER" id="PTHR45527:SF1">
    <property type="entry name" value="FATTY ACID SYNTHASE"/>
    <property type="match status" value="1"/>
</dbReference>
<feature type="transmembrane region" description="Helical" evidence="6">
    <location>
        <begin position="1101"/>
        <end position="1127"/>
    </location>
</feature>